<sequence>MTEEGIICPSSIETHTKSTRKGKERQDQTNGVGNASVADSILVANDKPPIASNERITQLFKAKRQKDPRLRNNNKEVYPVEPVLKMIRGWDENDQLSPRSDMGALQYRDVKFKVDGNYEVKGVTLLARNPKEIDSKQSKLGAIREEKVCPVRTLWRFVDKTQEFRRGLKEDHTLFSTYLSSSDKEKGPVSAKTIGNWVKEALKEAGINTEIYKAHSLRAAASTEAVLKGATFQEVKIHGNWSQNSNTVEDYYFRPPNQHEAGRMNEFFNLRKTKIENVVGARPWTMPWHWLFRPKRD</sequence>
<comment type="caution">
    <text evidence="3">The sequence shown here is derived from an EMBL/GenBank/DDBJ whole genome shotgun (WGS) entry which is preliminary data.</text>
</comment>
<dbReference type="InterPro" id="IPR011010">
    <property type="entry name" value="DNA_brk_join_enz"/>
</dbReference>
<dbReference type="InterPro" id="IPR013762">
    <property type="entry name" value="Integrase-like_cat_sf"/>
</dbReference>
<dbReference type="Proteomes" id="UP000093000">
    <property type="component" value="Unassembled WGS sequence"/>
</dbReference>
<name>A0A1C7NMZ6_9FUNG</name>
<reference evidence="3 4" key="1">
    <citation type="submission" date="2016-03" db="EMBL/GenBank/DDBJ databases">
        <title>Choanephora cucurbitarum.</title>
        <authorList>
            <person name="Min B."/>
            <person name="Park H."/>
            <person name="Park J.-H."/>
            <person name="Shin H.-D."/>
            <person name="Choi I.-G."/>
        </authorList>
    </citation>
    <scope>NUCLEOTIDE SEQUENCE [LARGE SCALE GENOMIC DNA]</scope>
    <source>
        <strain evidence="3 4">KUS-F28377</strain>
    </source>
</reference>
<accession>A0A1C7NMZ6</accession>
<protein>
    <recommendedName>
        <fullName evidence="5">Tyr recombinase domain-containing protein</fullName>
    </recommendedName>
</protein>
<evidence type="ECO:0000313" key="4">
    <source>
        <dbReference type="Proteomes" id="UP000093000"/>
    </source>
</evidence>
<evidence type="ECO:0000313" key="3">
    <source>
        <dbReference type="EMBL" id="OBZ90511.1"/>
    </source>
</evidence>
<organism evidence="3 4">
    <name type="scientific">Choanephora cucurbitarum</name>
    <dbReference type="NCBI Taxonomy" id="101091"/>
    <lineage>
        <taxon>Eukaryota</taxon>
        <taxon>Fungi</taxon>
        <taxon>Fungi incertae sedis</taxon>
        <taxon>Mucoromycota</taxon>
        <taxon>Mucoromycotina</taxon>
        <taxon>Mucoromycetes</taxon>
        <taxon>Mucorales</taxon>
        <taxon>Mucorineae</taxon>
        <taxon>Choanephoraceae</taxon>
        <taxon>Choanephoroideae</taxon>
        <taxon>Choanephora</taxon>
    </lineage>
</organism>
<keyword evidence="1" id="KW-0233">DNA recombination</keyword>
<dbReference type="Gene3D" id="1.10.443.10">
    <property type="entry name" value="Intergrase catalytic core"/>
    <property type="match status" value="1"/>
</dbReference>
<dbReference type="GO" id="GO:0003677">
    <property type="term" value="F:DNA binding"/>
    <property type="evidence" value="ECO:0007669"/>
    <property type="project" value="InterPro"/>
</dbReference>
<proteinExistence type="predicted"/>
<dbReference type="InParanoid" id="A0A1C7NMZ6"/>
<dbReference type="GO" id="GO:0015074">
    <property type="term" value="P:DNA integration"/>
    <property type="evidence" value="ECO:0007669"/>
    <property type="project" value="InterPro"/>
</dbReference>
<dbReference type="PANTHER" id="PTHR34605">
    <property type="entry name" value="PHAGE_INTEGRASE DOMAIN-CONTAINING PROTEIN"/>
    <property type="match status" value="1"/>
</dbReference>
<evidence type="ECO:0000256" key="1">
    <source>
        <dbReference type="ARBA" id="ARBA00023172"/>
    </source>
</evidence>
<evidence type="ECO:0000256" key="2">
    <source>
        <dbReference type="SAM" id="MobiDB-lite"/>
    </source>
</evidence>
<dbReference type="EMBL" id="LUGH01000046">
    <property type="protein sequence ID" value="OBZ90511.1"/>
    <property type="molecule type" value="Genomic_DNA"/>
</dbReference>
<dbReference type="SUPFAM" id="SSF56349">
    <property type="entry name" value="DNA breaking-rejoining enzymes"/>
    <property type="match status" value="1"/>
</dbReference>
<dbReference type="GO" id="GO:0006310">
    <property type="term" value="P:DNA recombination"/>
    <property type="evidence" value="ECO:0007669"/>
    <property type="project" value="UniProtKB-KW"/>
</dbReference>
<feature type="region of interest" description="Disordered" evidence="2">
    <location>
        <begin position="1"/>
        <end position="34"/>
    </location>
</feature>
<dbReference type="OrthoDB" id="2221171at2759"/>
<dbReference type="STRING" id="101091.A0A1C7NMZ6"/>
<dbReference type="InterPro" id="IPR052925">
    <property type="entry name" value="Phage_Integrase-like_Recomb"/>
</dbReference>
<evidence type="ECO:0008006" key="5">
    <source>
        <dbReference type="Google" id="ProtNLM"/>
    </source>
</evidence>
<keyword evidence="4" id="KW-1185">Reference proteome</keyword>
<gene>
    <name evidence="3" type="ORF">A0J61_01461</name>
</gene>
<dbReference type="AlphaFoldDB" id="A0A1C7NMZ6"/>
<dbReference type="PANTHER" id="PTHR34605:SF4">
    <property type="entry name" value="DNA ADENINE METHYLTRANSFERASE"/>
    <property type="match status" value="1"/>
</dbReference>